<dbReference type="GO" id="GO:0005212">
    <property type="term" value="F:structural constituent of eye lens"/>
    <property type="evidence" value="ECO:0007669"/>
    <property type="project" value="UniProtKB-KW"/>
</dbReference>
<protein>
    <submittedName>
        <fullName evidence="5">S-crystallin 3-like</fullName>
    </submittedName>
</protein>
<accession>A0AA36F5J5</accession>
<proteinExistence type="inferred from homology"/>
<evidence type="ECO:0000256" key="2">
    <source>
        <dbReference type="ARBA" id="ARBA00022613"/>
    </source>
</evidence>
<dbReference type="Pfam" id="PF02798">
    <property type="entry name" value="GST_N"/>
    <property type="match status" value="1"/>
</dbReference>
<dbReference type="GO" id="GO:0006749">
    <property type="term" value="P:glutathione metabolic process"/>
    <property type="evidence" value="ECO:0007669"/>
    <property type="project" value="TreeGrafter"/>
</dbReference>
<dbReference type="Gene3D" id="3.40.30.10">
    <property type="entry name" value="Glutaredoxin"/>
    <property type="match status" value="1"/>
</dbReference>
<dbReference type="PROSITE" id="PS50404">
    <property type="entry name" value="GST_NTER"/>
    <property type="match status" value="1"/>
</dbReference>
<keyword evidence="2" id="KW-0273">Eye lens protein</keyword>
<dbReference type="AlphaFoldDB" id="A0AA36F5J5"/>
<evidence type="ECO:0000313" key="6">
    <source>
        <dbReference type="Proteomes" id="UP001162480"/>
    </source>
</evidence>
<feature type="domain" description="GST N-terminal" evidence="4">
    <location>
        <begin position="2"/>
        <end position="80"/>
    </location>
</feature>
<dbReference type="Gene3D" id="1.20.1050.10">
    <property type="match status" value="1"/>
</dbReference>
<comment type="function">
    <text evidence="3">S-crystallins are structural components of squids and octopi eye lens. Contains relatively little GST activity (1/1000 of that of mammalian GST enzyme).</text>
</comment>
<evidence type="ECO:0000256" key="1">
    <source>
        <dbReference type="ARBA" id="ARBA00007409"/>
    </source>
</evidence>
<dbReference type="InterPro" id="IPR040079">
    <property type="entry name" value="Glutathione_S-Trfase"/>
</dbReference>
<evidence type="ECO:0000256" key="3">
    <source>
        <dbReference type="ARBA" id="ARBA00058556"/>
    </source>
</evidence>
<dbReference type="Proteomes" id="UP001162480">
    <property type="component" value="Chromosome 5"/>
</dbReference>
<dbReference type="PANTHER" id="PTHR11571:SF150">
    <property type="entry name" value="GLUTATHIONE S-TRANSFERASE"/>
    <property type="match status" value="1"/>
</dbReference>
<evidence type="ECO:0000313" key="5">
    <source>
        <dbReference type="EMBL" id="CAI9723158.1"/>
    </source>
</evidence>
<dbReference type="CDD" id="cd03039">
    <property type="entry name" value="GST_N_Sigma_like"/>
    <property type="match status" value="1"/>
</dbReference>
<dbReference type="InterPro" id="IPR036249">
    <property type="entry name" value="Thioredoxin-like_sf"/>
</dbReference>
<dbReference type="InterPro" id="IPR050213">
    <property type="entry name" value="GST_superfamily"/>
</dbReference>
<dbReference type="SUPFAM" id="SSF52833">
    <property type="entry name" value="Thioredoxin-like"/>
    <property type="match status" value="1"/>
</dbReference>
<dbReference type="InterPro" id="IPR004045">
    <property type="entry name" value="Glutathione_S-Trfase_N"/>
</dbReference>
<organism evidence="5 6">
    <name type="scientific">Octopus vulgaris</name>
    <name type="common">Common octopus</name>
    <dbReference type="NCBI Taxonomy" id="6645"/>
    <lineage>
        <taxon>Eukaryota</taxon>
        <taxon>Metazoa</taxon>
        <taxon>Spiralia</taxon>
        <taxon>Lophotrochozoa</taxon>
        <taxon>Mollusca</taxon>
        <taxon>Cephalopoda</taxon>
        <taxon>Coleoidea</taxon>
        <taxon>Octopodiformes</taxon>
        <taxon>Octopoda</taxon>
        <taxon>Incirrata</taxon>
        <taxon>Octopodidae</taxon>
        <taxon>Octopus</taxon>
    </lineage>
</organism>
<dbReference type="EMBL" id="OX597818">
    <property type="protein sequence ID" value="CAI9723158.1"/>
    <property type="molecule type" value="Genomic_DNA"/>
</dbReference>
<sequence length="197" mass="23447">MPSYTIHYFNHRGRAEVCRMLLAAAGVKYNDRRIESSEWAVMRELMPCSMMPVLEFDDGTKIPQSMAMARFLATEYGFHGNTNMEKLRVDYISECFYDILDDYLRMYHDEHGRMRFEQFGVMSNGTVNDTGRYHVLQRSRKPNAGRFKFSTQLPKTSEFKKPCQESTKYQQLFENEELYRILRNNFQLAIVTYLRRH</sequence>
<reference evidence="5" key="1">
    <citation type="submission" date="2023-08" db="EMBL/GenBank/DDBJ databases">
        <authorList>
            <person name="Alioto T."/>
            <person name="Alioto T."/>
            <person name="Gomez Garrido J."/>
        </authorList>
    </citation>
    <scope>NUCLEOTIDE SEQUENCE</scope>
</reference>
<dbReference type="FunFam" id="3.40.30.10:FF:000258">
    <property type="entry name" value="Glutathione S-transferase"/>
    <property type="match status" value="1"/>
</dbReference>
<dbReference type="PANTHER" id="PTHR11571">
    <property type="entry name" value="GLUTATHIONE S-TRANSFERASE"/>
    <property type="match status" value="1"/>
</dbReference>
<dbReference type="GO" id="GO:0004364">
    <property type="term" value="F:glutathione transferase activity"/>
    <property type="evidence" value="ECO:0007669"/>
    <property type="project" value="TreeGrafter"/>
</dbReference>
<dbReference type="SFLD" id="SFLDS00019">
    <property type="entry name" value="Glutathione_Transferase_(cytos"/>
    <property type="match status" value="1"/>
</dbReference>
<comment type="similarity">
    <text evidence="1">Belongs to the GST superfamily.</text>
</comment>
<evidence type="ECO:0000259" key="4">
    <source>
        <dbReference type="PROSITE" id="PS50404"/>
    </source>
</evidence>
<keyword evidence="6" id="KW-1185">Reference proteome</keyword>
<name>A0AA36F5J5_OCTVU</name>
<gene>
    <name evidence="5" type="ORF">OCTVUL_1B007017</name>
</gene>